<evidence type="ECO:0000256" key="10">
    <source>
        <dbReference type="RuleBase" id="RU003755"/>
    </source>
</evidence>
<name>A0A0R1ZUD9_9LACO</name>
<keyword evidence="13" id="KW-1185">Reference proteome</keyword>
<dbReference type="GO" id="GO:0071916">
    <property type="term" value="F:dipeptide transmembrane transporter activity"/>
    <property type="evidence" value="ECO:0007669"/>
    <property type="project" value="UniProtKB-ARBA"/>
</dbReference>
<evidence type="ECO:0000256" key="5">
    <source>
        <dbReference type="ARBA" id="ARBA00022692"/>
    </source>
</evidence>
<dbReference type="GO" id="GO:0042937">
    <property type="term" value="F:tripeptide transmembrane transporter activity"/>
    <property type="evidence" value="ECO:0007669"/>
    <property type="project" value="UniProtKB-ARBA"/>
</dbReference>
<dbReference type="InterPro" id="IPR005279">
    <property type="entry name" value="Dipep/tripep_permease"/>
</dbReference>
<dbReference type="CDD" id="cd17346">
    <property type="entry name" value="MFS_DtpA_like"/>
    <property type="match status" value="1"/>
</dbReference>
<dbReference type="PANTHER" id="PTHR23517:SF15">
    <property type="entry name" value="PROTON-DEPENDENT OLIGOPEPTIDE FAMILY TRANSPORT PROTEIN"/>
    <property type="match status" value="1"/>
</dbReference>
<evidence type="ECO:0000256" key="8">
    <source>
        <dbReference type="ARBA" id="ARBA00059575"/>
    </source>
</evidence>
<evidence type="ECO:0000256" key="4">
    <source>
        <dbReference type="ARBA" id="ARBA00022475"/>
    </source>
</evidence>
<sequence>MNKDSDHAFFGQPRGLATLAFTEFWERFSYYGMKAILLYYMYFAVTKGGLGMDKATAMSVTAIYGSLVYLSSILGGFAADRLWGGHKTVFIGGIFIMFGHIFLALPFGEMALFASIALIVIGTGLLKPNISEMVGGLYSEEDTRRDSGFSMLVMGINLGSFIAPLIVGWLGQKVNFHLGFSLAAIGMAIGLFFFVVDGNKYLNKDDFAAPDPLQADEVKALVIKVVAAIVVVAAIFGIMGVTGNFNLTNVINFITLIAIIVPIAYFVMFLTSKKVTKVERSRVWAYIPLFIAAVIFWAIEEQGSVVLAMFAQTQTNLNFLGFTIPASWFQSLNPLFIVLYTPFFAWLWMHLGKKQPSSPKKFTLGLVFAGLSFIVMMLPVGMHGTHSLVSPLWLVLSWAIVEIAELLISPVGLSVTTKLAPRAFRSQMMSMWFLADAAAQAINAQVVKLYTPANEFWFFGLVGGATVLLAVVLLFVTPRIEKLMAGVN</sequence>
<feature type="transmembrane region" description="Helical" evidence="11">
    <location>
        <begin position="221"/>
        <end position="239"/>
    </location>
</feature>
<keyword evidence="5 10" id="KW-0812">Transmembrane</keyword>
<feature type="transmembrane region" description="Helical" evidence="11">
    <location>
        <begin position="283"/>
        <end position="299"/>
    </location>
</feature>
<proteinExistence type="inferred from homology"/>
<dbReference type="FunFam" id="1.20.1250.20:FF:000017">
    <property type="entry name" value="Dipeptide and tripeptide permease A"/>
    <property type="match status" value="1"/>
</dbReference>
<dbReference type="SUPFAM" id="SSF103473">
    <property type="entry name" value="MFS general substrate transporter"/>
    <property type="match status" value="1"/>
</dbReference>
<dbReference type="PATRIC" id="fig|1291052.5.peg.579"/>
<protein>
    <recommendedName>
        <fullName evidence="9">Di-/tripeptide transporter</fullName>
    </recommendedName>
</protein>
<dbReference type="Gene3D" id="1.20.1250.20">
    <property type="entry name" value="MFS general substrate transporter like domains"/>
    <property type="match status" value="1"/>
</dbReference>
<keyword evidence="6 11" id="KW-1133">Transmembrane helix</keyword>
<feature type="transmembrane region" description="Helical" evidence="11">
    <location>
        <begin position="111"/>
        <end position="128"/>
    </location>
</feature>
<dbReference type="AlphaFoldDB" id="A0A0R1ZUD9"/>
<evidence type="ECO:0000256" key="7">
    <source>
        <dbReference type="ARBA" id="ARBA00023136"/>
    </source>
</evidence>
<evidence type="ECO:0000313" key="12">
    <source>
        <dbReference type="EMBL" id="KRM54348.1"/>
    </source>
</evidence>
<dbReference type="OrthoDB" id="9772725at2"/>
<dbReference type="GO" id="GO:0035443">
    <property type="term" value="P:tripeptide transmembrane transport"/>
    <property type="evidence" value="ECO:0007669"/>
    <property type="project" value="UniProtKB-ARBA"/>
</dbReference>
<dbReference type="RefSeq" id="WP_056976363.1">
    <property type="nucleotide sequence ID" value="NZ_AYYO01000056.1"/>
</dbReference>
<comment type="subcellular location">
    <subcellularLocation>
        <location evidence="1">Cell membrane</location>
        <topology evidence="1">Multi-pass membrane protein</topology>
    </subcellularLocation>
    <subcellularLocation>
        <location evidence="10">Membrane</location>
        <topology evidence="10">Multi-pass membrane protein</topology>
    </subcellularLocation>
</comment>
<feature type="transmembrane region" description="Helical" evidence="11">
    <location>
        <begin position="332"/>
        <end position="351"/>
    </location>
</feature>
<feature type="transmembrane region" description="Helical" evidence="11">
    <location>
        <begin position="89"/>
        <end position="105"/>
    </location>
</feature>
<dbReference type="InterPro" id="IPR018456">
    <property type="entry name" value="PTR2_symporter_CS"/>
</dbReference>
<evidence type="ECO:0000313" key="13">
    <source>
        <dbReference type="Proteomes" id="UP000051679"/>
    </source>
</evidence>
<feature type="transmembrane region" description="Helical" evidence="11">
    <location>
        <begin position="363"/>
        <end position="382"/>
    </location>
</feature>
<feature type="transmembrane region" description="Helical" evidence="11">
    <location>
        <begin position="57"/>
        <end position="77"/>
    </location>
</feature>
<feature type="transmembrane region" description="Helical" evidence="11">
    <location>
        <begin position="149"/>
        <end position="170"/>
    </location>
</feature>
<keyword evidence="7 11" id="KW-0472">Membrane</keyword>
<dbReference type="Proteomes" id="UP000051679">
    <property type="component" value="Unassembled WGS sequence"/>
</dbReference>
<feature type="transmembrane region" description="Helical" evidence="11">
    <location>
        <begin position="28"/>
        <end position="45"/>
    </location>
</feature>
<evidence type="ECO:0000256" key="3">
    <source>
        <dbReference type="ARBA" id="ARBA00022448"/>
    </source>
</evidence>
<dbReference type="GO" id="GO:0015333">
    <property type="term" value="F:peptide:proton symporter activity"/>
    <property type="evidence" value="ECO:0007669"/>
    <property type="project" value="UniProtKB-ARBA"/>
</dbReference>
<reference evidence="12 13" key="1">
    <citation type="journal article" date="2015" name="Genome Announc.">
        <title>Expanding the biotechnology potential of lactobacilli through comparative genomics of 213 strains and associated genera.</title>
        <authorList>
            <person name="Sun Z."/>
            <person name="Harris H.M."/>
            <person name="McCann A."/>
            <person name="Guo C."/>
            <person name="Argimon S."/>
            <person name="Zhang W."/>
            <person name="Yang X."/>
            <person name="Jeffery I.B."/>
            <person name="Cooney J.C."/>
            <person name="Kagawa T.F."/>
            <person name="Liu W."/>
            <person name="Song Y."/>
            <person name="Salvetti E."/>
            <person name="Wrobel A."/>
            <person name="Rasinkangas P."/>
            <person name="Parkhill J."/>
            <person name="Rea M.C."/>
            <person name="O'Sullivan O."/>
            <person name="Ritari J."/>
            <person name="Douillard F.P."/>
            <person name="Paul Ross R."/>
            <person name="Yang R."/>
            <person name="Briner A.E."/>
            <person name="Felis G.E."/>
            <person name="de Vos W.M."/>
            <person name="Barrangou R."/>
            <person name="Klaenhammer T.R."/>
            <person name="Caufield P.W."/>
            <person name="Cui Y."/>
            <person name="Zhang H."/>
            <person name="O'Toole P.W."/>
        </authorList>
    </citation>
    <scope>NUCLEOTIDE SEQUENCE [LARGE SCALE GENOMIC DNA]</scope>
    <source>
        <strain evidence="12 13">DSM 20505</strain>
    </source>
</reference>
<organism evidence="12 13">
    <name type="scientific">Lacticaseibacillus sharpeae JCM 1186 = DSM 20505</name>
    <dbReference type="NCBI Taxonomy" id="1291052"/>
    <lineage>
        <taxon>Bacteria</taxon>
        <taxon>Bacillati</taxon>
        <taxon>Bacillota</taxon>
        <taxon>Bacilli</taxon>
        <taxon>Lactobacillales</taxon>
        <taxon>Lactobacillaceae</taxon>
        <taxon>Lacticaseibacillus</taxon>
    </lineage>
</organism>
<dbReference type="EMBL" id="AYYO01000056">
    <property type="protein sequence ID" value="KRM54348.1"/>
    <property type="molecule type" value="Genomic_DNA"/>
</dbReference>
<dbReference type="Pfam" id="PF00854">
    <property type="entry name" value="PTR2"/>
    <property type="match status" value="1"/>
</dbReference>
<feature type="transmembrane region" description="Helical" evidence="11">
    <location>
        <begin position="388"/>
        <end position="408"/>
    </location>
</feature>
<evidence type="ECO:0000256" key="11">
    <source>
        <dbReference type="SAM" id="Phobius"/>
    </source>
</evidence>
<accession>A0A0R1ZUD9</accession>
<dbReference type="InterPro" id="IPR036259">
    <property type="entry name" value="MFS_trans_sf"/>
</dbReference>
<dbReference type="InterPro" id="IPR000109">
    <property type="entry name" value="POT_fam"/>
</dbReference>
<comment type="caution">
    <text evidence="12">The sequence shown here is derived from an EMBL/GenBank/DDBJ whole genome shotgun (WGS) entry which is preliminary data.</text>
</comment>
<dbReference type="GO" id="GO:0005886">
    <property type="term" value="C:plasma membrane"/>
    <property type="evidence" value="ECO:0007669"/>
    <property type="project" value="UniProtKB-SubCell"/>
</dbReference>
<evidence type="ECO:0000256" key="1">
    <source>
        <dbReference type="ARBA" id="ARBA00004651"/>
    </source>
</evidence>
<dbReference type="PROSITE" id="PS01023">
    <property type="entry name" value="PTR2_2"/>
    <property type="match status" value="1"/>
</dbReference>
<dbReference type="NCBIfam" id="TIGR00924">
    <property type="entry name" value="yjdL_sub1_fam"/>
    <property type="match status" value="1"/>
</dbReference>
<comment type="function">
    <text evidence="8">Proton-dependent uptake of di- or tri-peptides.</text>
</comment>
<gene>
    <name evidence="12" type="ORF">FC18_GL000568</name>
</gene>
<feature type="transmembrane region" description="Helical" evidence="11">
    <location>
        <begin position="176"/>
        <end position="196"/>
    </location>
</feature>
<evidence type="ECO:0000256" key="9">
    <source>
        <dbReference type="ARBA" id="ARBA00069644"/>
    </source>
</evidence>
<dbReference type="PANTHER" id="PTHR23517">
    <property type="entry name" value="RESISTANCE PROTEIN MDTM, PUTATIVE-RELATED-RELATED"/>
    <property type="match status" value="1"/>
</dbReference>
<keyword evidence="3 10" id="KW-0813">Transport</keyword>
<feature type="transmembrane region" description="Helical" evidence="11">
    <location>
        <begin position="251"/>
        <end position="271"/>
    </location>
</feature>
<feature type="transmembrane region" description="Helical" evidence="11">
    <location>
        <begin position="456"/>
        <end position="476"/>
    </location>
</feature>
<dbReference type="InterPro" id="IPR050171">
    <property type="entry name" value="MFS_Transporters"/>
</dbReference>
<keyword evidence="4" id="KW-1003">Cell membrane</keyword>
<comment type="similarity">
    <text evidence="2 10">Belongs to the major facilitator superfamily. Proton-dependent oligopeptide transporter (POT/PTR) (TC 2.A.17) family.</text>
</comment>
<dbReference type="STRING" id="1291052.FC18_GL000568"/>
<evidence type="ECO:0000256" key="6">
    <source>
        <dbReference type="ARBA" id="ARBA00022989"/>
    </source>
</evidence>
<evidence type="ECO:0000256" key="2">
    <source>
        <dbReference type="ARBA" id="ARBA00005982"/>
    </source>
</evidence>